<reference evidence="1 2" key="1">
    <citation type="submission" date="2020-06" db="EMBL/GenBank/DDBJ databases">
        <title>NJ-3-1, isolated from saline soil.</title>
        <authorList>
            <person name="Cui H.L."/>
            <person name="Shi X."/>
        </authorList>
    </citation>
    <scope>NUCLEOTIDE SEQUENCE [LARGE SCALE GENOMIC DNA]</scope>
    <source>
        <strain evidence="1 2">NJ-3-1</strain>
    </source>
</reference>
<evidence type="ECO:0000313" key="2">
    <source>
        <dbReference type="Proteomes" id="UP000509626"/>
    </source>
</evidence>
<accession>A0A7D5QCK9</accession>
<keyword evidence="2" id="KW-1185">Reference proteome</keyword>
<sequence>MSGNTNEVRNGSGHLNAADAADPLLFFREDPEAVLAKTAEWEDDGEDEIAAAIRYVTAVSCGECPDAVDAAVAGFPLPPRCGGPGPDGGPV</sequence>
<name>A0A7D5QCK9_9EURY</name>
<dbReference type="EMBL" id="CP058579">
    <property type="protein sequence ID" value="QLG62640.1"/>
    <property type="molecule type" value="Genomic_DNA"/>
</dbReference>
<proteinExistence type="predicted"/>
<protein>
    <submittedName>
        <fullName evidence="1">Uncharacterized protein</fullName>
    </submittedName>
</protein>
<dbReference type="Proteomes" id="UP000509626">
    <property type="component" value="Chromosome"/>
</dbReference>
<dbReference type="GeneID" id="56038446"/>
<dbReference type="AlphaFoldDB" id="A0A7D5QCK9"/>
<evidence type="ECO:0000313" key="1">
    <source>
        <dbReference type="EMBL" id="QLG62640.1"/>
    </source>
</evidence>
<dbReference type="KEGG" id="halu:HUG12_13265"/>
<gene>
    <name evidence="1" type="ORF">HUG12_13265</name>
</gene>
<organism evidence="1 2">
    <name type="scientific">Halorarum salinum</name>
    <dbReference type="NCBI Taxonomy" id="2743089"/>
    <lineage>
        <taxon>Archaea</taxon>
        <taxon>Methanobacteriati</taxon>
        <taxon>Methanobacteriota</taxon>
        <taxon>Stenosarchaea group</taxon>
        <taxon>Halobacteria</taxon>
        <taxon>Halobacteriales</taxon>
        <taxon>Haloferacaceae</taxon>
        <taxon>Halorarum</taxon>
    </lineage>
</organism>
<dbReference type="RefSeq" id="WP_179269225.1">
    <property type="nucleotide sequence ID" value="NZ_CP058579.1"/>
</dbReference>